<dbReference type="PANTHER" id="PTHR21666">
    <property type="entry name" value="PEPTIDASE-RELATED"/>
    <property type="match status" value="1"/>
</dbReference>
<dbReference type="OrthoDB" id="332624at2"/>
<name>A0A4R9M4D2_9LEPT</name>
<gene>
    <name evidence="2" type="ORF">EHS15_01655</name>
</gene>
<dbReference type="GO" id="GO:0004222">
    <property type="term" value="F:metalloendopeptidase activity"/>
    <property type="evidence" value="ECO:0007669"/>
    <property type="project" value="TreeGrafter"/>
</dbReference>
<dbReference type="EMBL" id="RQHW01000003">
    <property type="protein sequence ID" value="TGN20942.1"/>
    <property type="molecule type" value="Genomic_DNA"/>
</dbReference>
<dbReference type="AlphaFoldDB" id="A0A4R9M4D2"/>
<reference evidence="2" key="1">
    <citation type="journal article" date="2019" name="PLoS Negl. Trop. Dis.">
        <title>Revisiting the worldwide diversity of Leptospira species in the environment.</title>
        <authorList>
            <person name="Vincent A.T."/>
            <person name="Schiettekatte O."/>
            <person name="Bourhy P."/>
            <person name="Veyrier F.J."/>
            <person name="Picardeau M."/>
        </authorList>
    </citation>
    <scope>NUCLEOTIDE SEQUENCE [LARGE SCALE GENOMIC DNA]</scope>
    <source>
        <strain evidence="2">201300427</strain>
    </source>
</reference>
<dbReference type="PANTHER" id="PTHR21666:SF270">
    <property type="entry name" value="MUREIN HYDROLASE ACTIVATOR ENVC"/>
    <property type="match status" value="1"/>
</dbReference>
<dbReference type="Pfam" id="PF01551">
    <property type="entry name" value="Peptidase_M23"/>
    <property type="match status" value="1"/>
</dbReference>
<dbReference type="CDD" id="cd12797">
    <property type="entry name" value="M23_peptidase"/>
    <property type="match status" value="1"/>
</dbReference>
<dbReference type="InterPro" id="IPR011055">
    <property type="entry name" value="Dup_hybrid_motif"/>
</dbReference>
<evidence type="ECO:0000313" key="3">
    <source>
        <dbReference type="Proteomes" id="UP000298058"/>
    </source>
</evidence>
<evidence type="ECO:0000313" key="2">
    <source>
        <dbReference type="EMBL" id="TGN20942.1"/>
    </source>
</evidence>
<proteinExistence type="predicted"/>
<dbReference type="Proteomes" id="UP000298058">
    <property type="component" value="Unassembled WGS sequence"/>
</dbReference>
<organism evidence="2 3">
    <name type="scientific">Leptospira idonii</name>
    <dbReference type="NCBI Taxonomy" id="1193500"/>
    <lineage>
        <taxon>Bacteria</taxon>
        <taxon>Pseudomonadati</taxon>
        <taxon>Spirochaetota</taxon>
        <taxon>Spirochaetia</taxon>
        <taxon>Leptospirales</taxon>
        <taxon>Leptospiraceae</taxon>
        <taxon>Leptospira</taxon>
    </lineage>
</organism>
<keyword evidence="3" id="KW-1185">Reference proteome</keyword>
<sequence length="199" mass="21901">MQIFQRYPDFIADSYEFPAGGKYGEGYYIAQKFGVENPKFGYRFHLGEDWNYVGGGDSDYGAPVYSISNGIVSVIADYGGGWGKVVRVIHKHPVPETKNQFYYFEALYAHLYTIEVEPGQMVKKGEWIASIGDAGGAYPSHLHFELRTVSGAPLGGGYSFSTDGFFSPTKFLIAQVSKEKAIHEDQFGPAAVEKPATAP</sequence>
<comment type="caution">
    <text evidence="2">The sequence shown here is derived from an EMBL/GenBank/DDBJ whole genome shotgun (WGS) entry which is preliminary data.</text>
</comment>
<dbReference type="SUPFAM" id="SSF51261">
    <property type="entry name" value="Duplicated hybrid motif"/>
    <property type="match status" value="1"/>
</dbReference>
<dbReference type="Gene3D" id="2.70.70.10">
    <property type="entry name" value="Glucose Permease (Domain IIA)"/>
    <property type="match status" value="1"/>
</dbReference>
<dbReference type="InterPro" id="IPR016047">
    <property type="entry name" value="M23ase_b-sheet_dom"/>
</dbReference>
<evidence type="ECO:0000259" key="1">
    <source>
        <dbReference type="Pfam" id="PF01551"/>
    </source>
</evidence>
<dbReference type="InterPro" id="IPR050570">
    <property type="entry name" value="Cell_wall_metabolism_enzyme"/>
</dbReference>
<accession>A0A4R9M4D2</accession>
<protein>
    <submittedName>
        <fullName evidence="2">M23 family metallopeptidase</fullName>
    </submittedName>
</protein>
<feature type="domain" description="M23ase beta-sheet core" evidence="1">
    <location>
        <begin position="59"/>
        <end position="148"/>
    </location>
</feature>